<evidence type="ECO:0000259" key="8">
    <source>
        <dbReference type="PROSITE" id="PS51471"/>
    </source>
</evidence>
<dbReference type="InterPro" id="IPR006620">
    <property type="entry name" value="Pro_4_hyd_alph"/>
</dbReference>
<dbReference type="GO" id="GO:0005506">
    <property type="term" value="F:iron ion binding"/>
    <property type="evidence" value="ECO:0007669"/>
    <property type="project" value="InterPro"/>
</dbReference>
<dbReference type="Proteomes" id="UP000582981">
    <property type="component" value="Unassembled WGS sequence"/>
</dbReference>
<dbReference type="GO" id="GO:0051213">
    <property type="term" value="F:dioxygenase activity"/>
    <property type="evidence" value="ECO:0007669"/>
    <property type="project" value="UniProtKB-KW"/>
</dbReference>
<proteinExistence type="predicted"/>
<protein>
    <submittedName>
        <fullName evidence="9">2OG-Fe(II) oxygenase</fullName>
    </submittedName>
</protein>
<gene>
    <name evidence="9" type="ORF">HX829_20365</name>
</gene>
<dbReference type="Gene3D" id="2.60.120.620">
    <property type="entry name" value="q2cbj1_9rhob like domain"/>
    <property type="match status" value="1"/>
</dbReference>
<dbReference type="GO" id="GO:0031418">
    <property type="term" value="F:L-ascorbic acid binding"/>
    <property type="evidence" value="ECO:0007669"/>
    <property type="project" value="UniProtKB-KW"/>
</dbReference>
<dbReference type="InterPro" id="IPR005123">
    <property type="entry name" value="Oxoglu/Fe-dep_dioxygenase_dom"/>
</dbReference>
<evidence type="ECO:0000256" key="3">
    <source>
        <dbReference type="ARBA" id="ARBA00022896"/>
    </source>
</evidence>
<dbReference type="AlphaFoldDB" id="A0A7Y7WG47"/>
<dbReference type="PROSITE" id="PS51471">
    <property type="entry name" value="FE2OG_OXY"/>
    <property type="match status" value="1"/>
</dbReference>
<feature type="region of interest" description="Disordered" evidence="7">
    <location>
        <begin position="210"/>
        <end position="231"/>
    </location>
</feature>
<evidence type="ECO:0000256" key="5">
    <source>
        <dbReference type="ARBA" id="ARBA00023002"/>
    </source>
</evidence>
<keyword evidence="2" id="KW-0479">Metal-binding</keyword>
<dbReference type="SMART" id="SM00702">
    <property type="entry name" value="P4Hc"/>
    <property type="match status" value="1"/>
</dbReference>
<evidence type="ECO:0000256" key="7">
    <source>
        <dbReference type="SAM" id="MobiDB-lite"/>
    </source>
</evidence>
<evidence type="ECO:0000256" key="4">
    <source>
        <dbReference type="ARBA" id="ARBA00022964"/>
    </source>
</evidence>
<evidence type="ECO:0000256" key="2">
    <source>
        <dbReference type="ARBA" id="ARBA00022723"/>
    </source>
</evidence>
<comment type="caution">
    <text evidence="9">The sequence shown here is derived from an EMBL/GenBank/DDBJ whole genome shotgun (WGS) entry which is preliminary data.</text>
</comment>
<feature type="domain" description="Fe2OG dioxygenase" evidence="8">
    <location>
        <begin position="108"/>
        <end position="210"/>
    </location>
</feature>
<dbReference type="Pfam" id="PF13640">
    <property type="entry name" value="2OG-FeII_Oxy_3"/>
    <property type="match status" value="1"/>
</dbReference>
<accession>A0A7Y7WG47</accession>
<dbReference type="InterPro" id="IPR044862">
    <property type="entry name" value="Pro_4_hyd_alph_FE2OG_OXY"/>
</dbReference>
<dbReference type="EMBL" id="JACAPU010000022">
    <property type="protein sequence ID" value="NWB48841.1"/>
    <property type="molecule type" value="Genomic_DNA"/>
</dbReference>
<keyword evidence="6" id="KW-0408">Iron</keyword>
<evidence type="ECO:0000313" key="10">
    <source>
        <dbReference type="Proteomes" id="UP000582981"/>
    </source>
</evidence>
<sequence>MQPILNLSALKHGALKSDPYAWAEISNLYSAQDAAALAATYPHDHFKTVTGYGGEKNYDYEARALLPMGSEAIAYESALSDVWRRLARDLCSAAYREALSALTDQDLRQAPMEVNVFHYGPGASLGAHPDLPDKRVTHILYFNESWDRAHGGCLNILRSKDPADLAALVEPLVGNSAVLVRSSNSWHAVSPVVPDQRISRRSMTVTFYQPGSESSMWPPGDTTPLHSYPRD</sequence>
<evidence type="ECO:0000256" key="6">
    <source>
        <dbReference type="ARBA" id="ARBA00023004"/>
    </source>
</evidence>
<comment type="cofactor">
    <cofactor evidence="1">
        <name>L-ascorbate</name>
        <dbReference type="ChEBI" id="CHEBI:38290"/>
    </cofactor>
</comment>
<organism evidence="9 10">
    <name type="scientific">Pseudomonas gingeri</name>
    <dbReference type="NCBI Taxonomy" id="117681"/>
    <lineage>
        <taxon>Bacteria</taxon>
        <taxon>Pseudomonadati</taxon>
        <taxon>Pseudomonadota</taxon>
        <taxon>Gammaproteobacteria</taxon>
        <taxon>Pseudomonadales</taxon>
        <taxon>Pseudomonadaceae</taxon>
        <taxon>Pseudomonas</taxon>
    </lineage>
</organism>
<keyword evidence="5" id="KW-0560">Oxidoreductase</keyword>
<dbReference type="GO" id="GO:0016705">
    <property type="term" value="F:oxidoreductase activity, acting on paired donors, with incorporation or reduction of molecular oxygen"/>
    <property type="evidence" value="ECO:0007669"/>
    <property type="project" value="InterPro"/>
</dbReference>
<name>A0A7Y7WG47_9PSED</name>
<keyword evidence="4" id="KW-0223">Dioxygenase</keyword>
<reference evidence="9 10" key="1">
    <citation type="submission" date="2020-04" db="EMBL/GenBank/DDBJ databases">
        <title>Molecular characterization of pseudomonads from Agaricus bisporus reveal novel blotch 2 pathogens in Western Europe.</title>
        <authorList>
            <person name="Taparia T."/>
            <person name="Krijger M."/>
            <person name="Haynes E."/>
            <person name="Elpinstone J.G."/>
            <person name="Noble R."/>
            <person name="Van Der Wolf J."/>
        </authorList>
    </citation>
    <scope>NUCLEOTIDE SEQUENCE [LARGE SCALE GENOMIC DNA]</scope>
    <source>
        <strain evidence="9 10">F1001</strain>
    </source>
</reference>
<evidence type="ECO:0000313" key="9">
    <source>
        <dbReference type="EMBL" id="NWB48841.1"/>
    </source>
</evidence>
<evidence type="ECO:0000256" key="1">
    <source>
        <dbReference type="ARBA" id="ARBA00001961"/>
    </source>
</evidence>
<keyword evidence="3" id="KW-0847">Vitamin C</keyword>